<dbReference type="AlphaFoldDB" id="A0A839IXA9"/>
<dbReference type="EMBL" id="JACJFM010000062">
    <property type="protein sequence ID" value="MBB1489588.1"/>
    <property type="molecule type" value="Genomic_DNA"/>
</dbReference>
<accession>A0A839IXA9</accession>
<reference evidence="2 3" key="1">
    <citation type="submission" date="2020-08" db="EMBL/GenBank/DDBJ databases">
        <title>Oceanospirillum sp. nov. isolated from marine sediment.</title>
        <authorList>
            <person name="Ji X."/>
        </authorList>
    </citation>
    <scope>NUCLEOTIDE SEQUENCE [LARGE SCALE GENOMIC DNA]</scope>
    <source>
        <strain evidence="2 3">D5</strain>
    </source>
</reference>
<dbReference type="RefSeq" id="WP_182812126.1">
    <property type="nucleotide sequence ID" value="NZ_JACJFM010000062.1"/>
</dbReference>
<proteinExistence type="predicted"/>
<name>A0A839IXA9_9GAMM</name>
<comment type="caution">
    <text evidence="2">The sequence shown here is derived from an EMBL/GenBank/DDBJ whole genome shotgun (WGS) entry which is preliminary data.</text>
</comment>
<protein>
    <submittedName>
        <fullName evidence="2">Uncharacterized protein</fullName>
    </submittedName>
</protein>
<dbReference type="Proteomes" id="UP000565262">
    <property type="component" value="Unassembled WGS sequence"/>
</dbReference>
<keyword evidence="3" id="KW-1185">Reference proteome</keyword>
<organism evidence="2 3">
    <name type="scientific">Oceanospirillum sediminis</name>
    <dbReference type="NCBI Taxonomy" id="2760088"/>
    <lineage>
        <taxon>Bacteria</taxon>
        <taxon>Pseudomonadati</taxon>
        <taxon>Pseudomonadota</taxon>
        <taxon>Gammaproteobacteria</taxon>
        <taxon>Oceanospirillales</taxon>
        <taxon>Oceanospirillaceae</taxon>
        <taxon>Oceanospirillum</taxon>
    </lineage>
</organism>
<sequence length="82" mass="9575">MKKRDRHKKKDPSAFIEAADQVQPEPVSEVKRRREPRKYKSITLPMNQIEYEQLEALAAELDRSMLSTIRHAITKLAKEQDG</sequence>
<evidence type="ECO:0000313" key="2">
    <source>
        <dbReference type="EMBL" id="MBB1489588.1"/>
    </source>
</evidence>
<feature type="region of interest" description="Disordered" evidence="1">
    <location>
        <begin position="1"/>
        <end position="36"/>
    </location>
</feature>
<gene>
    <name evidence="2" type="ORF">H4O21_23540</name>
</gene>
<evidence type="ECO:0000256" key="1">
    <source>
        <dbReference type="SAM" id="MobiDB-lite"/>
    </source>
</evidence>
<evidence type="ECO:0000313" key="3">
    <source>
        <dbReference type="Proteomes" id="UP000565262"/>
    </source>
</evidence>
<feature type="compositionally biased region" description="Basic residues" evidence="1">
    <location>
        <begin position="1"/>
        <end position="10"/>
    </location>
</feature>